<dbReference type="Proteomes" id="UP000070544">
    <property type="component" value="Unassembled WGS sequence"/>
</dbReference>
<evidence type="ECO:0000313" key="3">
    <source>
        <dbReference type="Proteomes" id="UP000070544"/>
    </source>
</evidence>
<dbReference type="PANTHER" id="PTHR28027">
    <property type="entry name" value="TRANSCRIPTIONAL REGULATOR MIT1"/>
    <property type="match status" value="1"/>
</dbReference>
<name>A0A139AP44_GONPJ</name>
<feature type="compositionally biased region" description="Low complexity" evidence="1">
    <location>
        <begin position="174"/>
        <end position="198"/>
    </location>
</feature>
<organism evidence="2 3">
    <name type="scientific">Gonapodya prolifera (strain JEL478)</name>
    <name type="common">Monoblepharis prolifera</name>
    <dbReference type="NCBI Taxonomy" id="1344416"/>
    <lineage>
        <taxon>Eukaryota</taxon>
        <taxon>Fungi</taxon>
        <taxon>Fungi incertae sedis</taxon>
        <taxon>Chytridiomycota</taxon>
        <taxon>Chytridiomycota incertae sedis</taxon>
        <taxon>Monoblepharidomycetes</taxon>
        <taxon>Monoblepharidales</taxon>
        <taxon>Gonapodyaceae</taxon>
        <taxon>Gonapodya</taxon>
    </lineage>
</organism>
<gene>
    <name evidence="2" type="ORF">M427DRAFT_96024</name>
</gene>
<dbReference type="InterPro" id="IPR018608">
    <property type="entry name" value="Gti1/Pac2"/>
</dbReference>
<evidence type="ECO:0000256" key="1">
    <source>
        <dbReference type="SAM" id="MobiDB-lite"/>
    </source>
</evidence>
<dbReference type="AlphaFoldDB" id="A0A139AP44"/>
<sequence length="261" mass="29183">MRNSGSRKRKAEEEEQFVYSDVEIEELETFYGFVDTIEDCLVILQACRTGILNRVTSRLSESQRVGIRSGSVFVFNETESHIKRWTDGRTWSPSRVLGQFLIYRELQRKNPITVTTEVVRDHTDIATVPDTYVQDLQIPVGSDAAPESGPYSKRELRNHERPDYNEDGSEGDEQGSSGAGSPTSSVSKGYSGDSSSSSRAQTVPDDSVYELSDSSLRKKKGFRSSGMDLATLTEMHMPMPFLGAAASMFTYKVCQRQLLTF</sequence>
<feature type="region of interest" description="Disordered" evidence="1">
    <location>
        <begin position="137"/>
        <end position="213"/>
    </location>
</feature>
<dbReference type="GO" id="GO:0003677">
    <property type="term" value="F:DNA binding"/>
    <property type="evidence" value="ECO:0007669"/>
    <property type="project" value="TreeGrafter"/>
</dbReference>
<evidence type="ECO:0000313" key="2">
    <source>
        <dbReference type="EMBL" id="KXS18527.1"/>
    </source>
</evidence>
<evidence type="ECO:0008006" key="4">
    <source>
        <dbReference type="Google" id="ProtNLM"/>
    </source>
</evidence>
<accession>A0A139AP44</accession>
<dbReference type="EMBL" id="KQ965742">
    <property type="protein sequence ID" value="KXS18527.1"/>
    <property type="molecule type" value="Genomic_DNA"/>
</dbReference>
<reference evidence="2 3" key="1">
    <citation type="journal article" date="2015" name="Genome Biol. Evol.">
        <title>Phylogenomic analyses indicate that early fungi evolved digesting cell walls of algal ancestors of land plants.</title>
        <authorList>
            <person name="Chang Y."/>
            <person name="Wang S."/>
            <person name="Sekimoto S."/>
            <person name="Aerts A.L."/>
            <person name="Choi C."/>
            <person name="Clum A."/>
            <person name="LaButti K.M."/>
            <person name="Lindquist E.A."/>
            <person name="Yee Ngan C."/>
            <person name="Ohm R.A."/>
            <person name="Salamov A.A."/>
            <person name="Grigoriev I.V."/>
            <person name="Spatafora J.W."/>
            <person name="Berbee M.L."/>
        </authorList>
    </citation>
    <scope>NUCLEOTIDE SEQUENCE [LARGE SCALE GENOMIC DNA]</scope>
    <source>
        <strain evidence="2 3">JEL478</strain>
    </source>
</reference>
<proteinExistence type="predicted"/>
<dbReference type="Pfam" id="PF09729">
    <property type="entry name" value="Gti1_Pac2"/>
    <property type="match status" value="1"/>
</dbReference>
<feature type="compositionally biased region" description="Basic and acidic residues" evidence="1">
    <location>
        <begin position="152"/>
        <end position="164"/>
    </location>
</feature>
<keyword evidence="3" id="KW-1185">Reference proteome</keyword>
<protein>
    <recommendedName>
        <fullName evidence="4">Gti1/Pac2 family-domain-containing protein</fullName>
    </recommendedName>
</protein>
<dbReference type="PANTHER" id="PTHR28027:SF2">
    <property type="entry name" value="TRANSCRIPTIONAL REGULATOR MIT1"/>
    <property type="match status" value="1"/>
</dbReference>
<dbReference type="OrthoDB" id="5572844at2759"/>